<dbReference type="Gene3D" id="2.80.10.50">
    <property type="match status" value="1"/>
</dbReference>
<comment type="subcellular location">
    <subcellularLocation>
        <location evidence="1 11">Golgi apparatus membrane</location>
        <topology evidence="1 11">Single-pass type II membrane protein</topology>
    </subcellularLocation>
</comment>
<evidence type="ECO:0000259" key="12">
    <source>
        <dbReference type="SMART" id="SM00458"/>
    </source>
</evidence>
<dbReference type="Pfam" id="PF00535">
    <property type="entry name" value="Glycos_transf_2"/>
    <property type="match status" value="1"/>
</dbReference>
<dbReference type="GO" id="GO:0000139">
    <property type="term" value="C:Golgi membrane"/>
    <property type="evidence" value="ECO:0007669"/>
    <property type="project" value="UniProtKB-SubCell"/>
</dbReference>
<feature type="transmembrane region" description="Helical" evidence="11">
    <location>
        <begin position="7"/>
        <end position="26"/>
    </location>
</feature>
<feature type="domain" description="Ricin B lectin" evidence="12">
    <location>
        <begin position="452"/>
        <end position="581"/>
    </location>
</feature>
<dbReference type="InterPro" id="IPR029044">
    <property type="entry name" value="Nucleotide-diphossugar_trans"/>
</dbReference>
<dbReference type="PANTHER" id="PTHR11675">
    <property type="entry name" value="N-ACETYLGALACTOSAMINYLTRANSFERASE"/>
    <property type="match status" value="1"/>
</dbReference>
<keyword evidence="6 11" id="KW-1133">Transmembrane helix</keyword>
<dbReference type="EC" id="2.4.1.-" evidence="11"/>
<evidence type="ECO:0000256" key="10">
    <source>
        <dbReference type="ARBA" id="ARBA00023180"/>
    </source>
</evidence>
<evidence type="ECO:0000256" key="5">
    <source>
        <dbReference type="ARBA" id="ARBA00022968"/>
    </source>
</evidence>
<evidence type="ECO:0000256" key="2">
    <source>
        <dbReference type="ARBA" id="ARBA00005680"/>
    </source>
</evidence>
<evidence type="ECO:0000256" key="7">
    <source>
        <dbReference type="ARBA" id="ARBA00023034"/>
    </source>
</evidence>
<evidence type="ECO:0000313" key="14">
    <source>
        <dbReference type="Proteomes" id="UP000594454"/>
    </source>
</evidence>
<dbReference type="PANTHER" id="PTHR11675:SF134">
    <property type="entry name" value="N-ACETYLGALACTOSAMINYLTRANSFERASE 4-RELATED"/>
    <property type="match status" value="1"/>
</dbReference>
<dbReference type="OrthoDB" id="6159198at2759"/>
<dbReference type="InterPro" id="IPR001173">
    <property type="entry name" value="Glyco_trans_2-like"/>
</dbReference>
<accession>A0A7R8UJ72</accession>
<protein>
    <recommendedName>
        <fullName evidence="11">Polypeptide N-acetylgalactosaminyltransferase</fullName>
        <ecNumber evidence="11">2.4.1.-</ecNumber>
    </recommendedName>
    <alternativeName>
        <fullName evidence="11">Protein-UDP acetylgalactosaminyltransferase</fullName>
    </alternativeName>
</protein>
<keyword evidence="11" id="KW-0808">Transferase</keyword>
<dbReference type="SMART" id="SM00458">
    <property type="entry name" value="RICIN"/>
    <property type="match status" value="1"/>
</dbReference>
<evidence type="ECO:0000256" key="6">
    <source>
        <dbReference type="ARBA" id="ARBA00022989"/>
    </source>
</evidence>
<keyword evidence="4 11" id="KW-0430">Lectin</keyword>
<dbReference type="CDD" id="cd02510">
    <property type="entry name" value="pp-GalNAc-T"/>
    <property type="match status" value="1"/>
</dbReference>
<keyword evidence="14" id="KW-1185">Reference proteome</keyword>
<keyword evidence="11" id="KW-0328">Glycosyltransferase</keyword>
<dbReference type="Pfam" id="PF00652">
    <property type="entry name" value="Ricin_B_lectin"/>
    <property type="match status" value="1"/>
</dbReference>
<sequence length="608" mass="71113">MRRSGLCCAKITTIAIVPIVLTLIMWKFSQDPVRHKHSHFKKLFRDIRALNQGGLFPHDETVSWEDEVVYKADMLRKGPGEQGKPLKLNLSDTEKEKAYGIYRYNTLTSMQISLNRSLPDIRDPRCRKIKYLRRLTPVSIIIPFHNEHWSILFRTCYAILNRSPPELIHEILLVDDASTDELLRDKLDEFISKHIPKTRVLRLKERSGLIIARLAGARVATSEIFIFLDAHVETSYNWLPPLIEPIELNPKTCVCPQVDIVNYETFEYYAWDNGARGIFNWQMGYARLPLLEEDRKSYPKPFKSPIMIGGLFAIRKDFFWELGGYDEGLDIWGGEQYELSFKIWMCGGQMVDAPCSRVGHVFPAPGKGMANPRDRDYLHRNFKRVAEVWMDEYKEFVYLRDPRLFAAIDAGNLTKQKELREKLQCKSFKWYMETIAFDLPKYFPFRGPPDFASGIIRSDDSHNLCLDAFGFSPKQPIGLFECAVDPEWPQYPQRWSLTIANELRMKYFDDCADVLRKGRNARVFLRHCHGQGGNQKWRYDLKRKWLRHDIGRKCLEADLLNRTVYVNICNSRNRRMRWTFGVVNETAFRAMEERKVPATIVPQLKPPR</sequence>
<comment type="cofactor">
    <cofactor evidence="11">
        <name>Mn(2+)</name>
        <dbReference type="ChEBI" id="CHEBI:29035"/>
    </cofactor>
</comment>
<evidence type="ECO:0000313" key="13">
    <source>
        <dbReference type="EMBL" id="CAD7080992.1"/>
    </source>
</evidence>
<dbReference type="SUPFAM" id="SSF53448">
    <property type="entry name" value="Nucleotide-diphospho-sugar transferases"/>
    <property type="match status" value="1"/>
</dbReference>
<keyword evidence="11" id="KW-0464">Manganese</keyword>
<dbReference type="GO" id="GO:0006493">
    <property type="term" value="P:protein O-linked glycosylation"/>
    <property type="evidence" value="ECO:0007669"/>
    <property type="project" value="TreeGrafter"/>
</dbReference>
<evidence type="ECO:0000256" key="1">
    <source>
        <dbReference type="ARBA" id="ARBA00004323"/>
    </source>
</evidence>
<dbReference type="InterPro" id="IPR000772">
    <property type="entry name" value="Ricin_B_lectin"/>
</dbReference>
<name>A0A7R8UJ72_HERIL</name>
<evidence type="ECO:0000256" key="3">
    <source>
        <dbReference type="ARBA" id="ARBA00022692"/>
    </source>
</evidence>
<proteinExistence type="inferred from homology"/>
<dbReference type="Gene3D" id="3.90.550.10">
    <property type="entry name" value="Spore Coat Polysaccharide Biosynthesis Protein SpsA, Chain A"/>
    <property type="match status" value="1"/>
</dbReference>
<keyword evidence="9 11" id="KW-1015">Disulfide bond</keyword>
<dbReference type="UniPathway" id="UPA00378"/>
<dbReference type="EMBL" id="LR899010">
    <property type="protein sequence ID" value="CAD7080992.1"/>
    <property type="molecule type" value="Genomic_DNA"/>
</dbReference>
<dbReference type="GO" id="GO:0004653">
    <property type="term" value="F:polypeptide N-acetylgalactosaminyltransferase activity"/>
    <property type="evidence" value="ECO:0007669"/>
    <property type="project" value="TreeGrafter"/>
</dbReference>
<dbReference type="InParanoid" id="A0A7R8UJ72"/>
<comment type="similarity">
    <text evidence="2 11">Belongs to the glycosyltransferase 2 family. GalNAc-T subfamily.</text>
</comment>
<evidence type="ECO:0000256" key="8">
    <source>
        <dbReference type="ARBA" id="ARBA00023136"/>
    </source>
</evidence>
<keyword evidence="8 11" id="KW-0472">Membrane</keyword>
<dbReference type="Proteomes" id="UP000594454">
    <property type="component" value="Chromosome 2"/>
</dbReference>
<dbReference type="AlphaFoldDB" id="A0A7R8UJ72"/>
<evidence type="ECO:0000256" key="11">
    <source>
        <dbReference type="RuleBase" id="RU361242"/>
    </source>
</evidence>
<dbReference type="OMA" id="MGLGPQK"/>
<dbReference type="InterPro" id="IPR035992">
    <property type="entry name" value="Ricin_B-like_lectins"/>
</dbReference>
<organism evidence="13 14">
    <name type="scientific">Hermetia illucens</name>
    <name type="common">Black soldier fly</name>
    <dbReference type="NCBI Taxonomy" id="343691"/>
    <lineage>
        <taxon>Eukaryota</taxon>
        <taxon>Metazoa</taxon>
        <taxon>Ecdysozoa</taxon>
        <taxon>Arthropoda</taxon>
        <taxon>Hexapoda</taxon>
        <taxon>Insecta</taxon>
        <taxon>Pterygota</taxon>
        <taxon>Neoptera</taxon>
        <taxon>Endopterygota</taxon>
        <taxon>Diptera</taxon>
        <taxon>Brachycera</taxon>
        <taxon>Stratiomyomorpha</taxon>
        <taxon>Stratiomyidae</taxon>
        <taxon>Hermetiinae</taxon>
        <taxon>Hermetia</taxon>
    </lineage>
</organism>
<gene>
    <name evidence="13" type="ORF">HERILL_LOCUS4119</name>
</gene>
<keyword evidence="3 11" id="KW-0812">Transmembrane</keyword>
<keyword evidence="5" id="KW-0735">Signal-anchor</keyword>
<evidence type="ECO:0000256" key="9">
    <source>
        <dbReference type="ARBA" id="ARBA00023157"/>
    </source>
</evidence>
<dbReference type="PROSITE" id="PS50231">
    <property type="entry name" value="RICIN_B_LECTIN"/>
    <property type="match status" value="1"/>
</dbReference>
<evidence type="ECO:0000256" key="4">
    <source>
        <dbReference type="ARBA" id="ARBA00022734"/>
    </source>
</evidence>
<reference evidence="13 14" key="1">
    <citation type="submission" date="2020-11" db="EMBL/GenBank/DDBJ databases">
        <authorList>
            <person name="Wallbank WR R."/>
            <person name="Pardo Diaz C."/>
            <person name="Kozak K."/>
            <person name="Martin S."/>
            <person name="Jiggins C."/>
            <person name="Moest M."/>
            <person name="Warren A I."/>
            <person name="Generalovic N T."/>
            <person name="Byers J.R.P. K."/>
            <person name="Montejo-Kovacevich G."/>
            <person name="Yen C E."/>
        </authorList>
    </citation>
    <scope>NUCLEOTIDE SEQUENCE [LARGE SCALE GENOMIC DNA]</scope>
</reference>
<dbReference type="InterPro" id="IPR045885">
    <property type="entry name" value="GalNAc-T"/>
</dbReference>
<dbReference type="GO" id="GO:0030246">
    <property type="term" value="F:carbohydrate binding"/>
    <property type="evidence" value="ECO:0007669"/>
    <property type="project" value="UniProtKB-KW"/>
</dbReference>
<keyword evidence="10" id="KW-0325">Glycoprotein</keyword>
<comment type="pathway">
    <text evidence="11">Protein modification; protein glycosylation.</text>
</comment>
<keyword evidence="7 11" id="KW-0333">Golgi apparatus</keyword>
<dbReference type="SUPFAM" id="SSF50370">
    <property type="entry name" value="Ricin B-like lectins"/>
    <property type="match status" value="1"/>
</dbReference>